<dbReference type="Proteomes" id="UP000237631">
    <property type="component" value="Unassembled WGS sequence"/>
</dbReference>
<comment type="caution">
    <text evidence="2">The sequence shown here is derived from an EMBL/GenBank/DDBJ whole genome shotgun (WGS) entry which is preliminary data.</text>
</comment>
<sequence length="204" mass="22855">MRLQTPRFFTGTSSHEQQQTTSSELQRKTAEMLAIHSLLNTKPKTLQPNILPCQIHHSGPISIAERYWNPQTNVTSSASQQIQSPASNEITQHFRGRKILGKTIPLPDSYTGIVAQKTTRQIPQPSTNHSSAGNAEDDDDEEEQSLPTETFILERQAEFNAFTTWDHEKVPSSEEDVYIKGIEEWIGFAESIHAYDSSTTAAES</sequence>
<dbReference type="PANTHER" id="PTHR47204">
    <property type="entry name" value="OS02G0168900 PROTEIN"/>
    <property type="match status" value="1"/>
</dbReference>
<feature type="compositionally biased region" description="Polar residues" evidence="1">
    <location>
        <begin position="117"/>
        <end position="133"/>
    </location>
</feature>
<protein>
    <submittedName>
        <fullName evidence="2">Uncharacterized protein</fullName>
    </submittedName>
</protein>
<dbReference type="PANTHER" id="PTHR47204:SF1">
    <property type="entry name" value="RIBONUCLEASE H2 SUBUNIT C"/>
    <property type="match status" value="1"/>
</dbReference>
<keyword evidence="3" id="KW-1185">Reference proteome</keyword>
<reference evidence="3" key="1">
    <citation type="journal article" date="2017" name="bioRxiv">
        <title>Conservation of a gene cluster reveals novel cercosporin biosynthetic mechanisms and extends production to the genus Colletotrichum.</title>
        <authorList>
            <person name="de Jonge R."/>
            <person name="Ebert M.K."/>
            <person name="Huitt-Roehl C.R."/>
            <person name="Pal P."/>
            <person name="Suttle J.C."/>
            <person name="Spanner R.E."/>
            <person name="Neubauer J.D."/>
            <person name="Jurick W.M.II."/>
            <person name="Stott K.A."/>
            <person name="Secor G.A."/>
            <person name="Thomma B.P.H.J."/>
            <person name="Van de Peer Y."/>
            <person name="Townsend C.A."/>
            <person name="Bolton M.D."/>
        </authorList>
    </citation>
    <scope>NUCLEOTIDE SEQUENCE [LARGE SCALE GENOMIC DNA]</scope>
    <source>
        <strain evidence="3">CBS538.71</strain>
    </source>
</reference>
<feature type="compositionally biased region" description="Acidic residues" evidence="1">
    <location>
        <begin position="135"/>
        <end position="144"/>
    </location>
</feature>
<feature type="region of interest" description="Disordered" evidence="1">
    <location>
        <begin position="1"/>
        <end position="22"/>
    </location>
</feature>
<feature type="region of interest" description="Disordered" evidence="1">
    <location>
        <begin position="117"/>
        <end position="145"/>
    </location>
</feature>
<dbReference type="Pfam" id="PF08615">
    <property type="entry name" value="RNase_H2_suC"/>
    <property type="match status" value="1"/>
</dbReference>
<name>A0A2S6CJS0_9PEZI</name>
<dbReference type="OrthoDB" id="6222486at2759"/>
<dbReference type="EMBL" id="PNEN01000322">
    <property type="protein sequence ID" value="PPJ59961.1"/>
    <property type="molecule type" value="Genomic_DNA"/>
</dbReference>
<proteinExistence type="predicted"/>
<dbReference type="Gene3D" id="2.40.128.680">
    <property type="match status" value="1"/>
</dbReference>
<dbReference type="InterPro" id="IPR013924">
    <property type="entry name" value="RNase_H2_suC"/>
</dbReference>
<dbReference type="GO" id="GO:0032299">
    <property type="term" value="C:ribonuclease H2 complex"/>
    <property type="evidence" value="ECO:0007669"/>
    <property type="project" value="InterPro"/>
</dbReference>
<organism evidence="2 3">
    <name type="scientific">Cercospora berteroae</name>
    <dbReference type="NCBI Taxonomy" id="357750"/>
    <lineage>
        <taxon>Eukaryota</taxon>
        <taxon>Fungi</taxon>
        <taxon>Dikarya</taxon>
        <taxon>Ascomycota</taxon>
        <taxon>Pezizomycotina</taxon>
        <taxon>Dothideomycetes</taxon>
        <taxon>Dothideomycetidae</taxon>
        <taxon>Mycosphaerellales</taxon>
        <taxon>Mycosphaerellaceae</taxon>
        <taxon>Cercospora</taxon>
    </lineage>
</organism>
<dbReference type="STRING" id="357750.A0A2S6CJS0"/>
<dbReference type="AlphaFoldDB" id="A0A2S6CJS0"/>
<dbReference type="GO" id="GO:0006401">
    <property type="term" value="P:RNA catabolic process"/>
    <property type="evidence" value="ECO:0007669"/>
    <property type="project" value="InterPro"/>
</dbReference>
<evidence type="ECO:0000313" key="3">
    <source>
        <dbReference type="Proteomes" id="UP000237631"/>
    </source>
</evidence>
<evidence type="ECO:0000256" key="1">
    <source>
        <dbReference type="SAM" id="MobiDB-lite"/>
    </source>
</evidence>
<feature type="compositionally biased region" description="Low complexity" evidence="1">
    <location>
        <begin position="10"/>
        <end position="22"/>
    </location>
</feature>
<evidence type="ECO:0000313" key="2">
    <source>
        <dbReference type="EMBL" id="PPJ59961.1"/>
    </source>
</evidence>
<dbReference type="CDD" id="cd09271">
    <property type="entry name" value="RNase_H2-C"/>
    <property type="match status" value="1"/>
</dbReference>
<accession>A0A2S6CJS0</accession>
<gene>
    <name evidence="2" type="ORF">CBER1_11030</name>
</gene>